<evidence type="ECO:0000256" key="3">
    <source>
        <dbReference type="ARBA" id="ARBA00022691"/>
    </source>
</evidence>
<protein>
    <recommendedName>
        <fullName evidence="5">Ribosomal RNA large subunit methyltransferase H</fullName>
        <ecNumber evidence="5">2.1.1.177</ecNumber>
    </recommendedName>
    <alternativeName>
        <fullName evidence="5">23S rRNA (pseudouridine1915-N3)-methyltransferase</fullName>
    </alternativeName>
    <alternativeName>
        <fullName evidence="5">23S rRNA m3Psi1915 methyltransferase</fullName>
    </alternativeName>
    <alternativeName>
        <fullName evidence="5">rRNA (pseudouridine-N3-)-methyltransferase RlmH</fullName>
    </alternativeName>
</protein>
<proteinExistence type="inferred from homology"/>
<organism evidence="6 7">
    <name type="scientific">Neolewinella litorea</name>
    <dbReference type="NCBI Taxonomy" id="2562452"/>
    <lineage>
        <taxon>Bacteria</taxon>
        <taxon>Pseudomonadati</taxon>
        <taxon>Bacteroidota</taxon>
        <taxon>Saprospiria</taxon>
        <taxon>Saprospirales</taxon>
        <taxon>Lewinellaceae</taxon>
        <taxon>Neolewinella</taxon>
    </lineage>
</organism>
<dbReference type="InterPro" id="IPR003742">
    <property type="entry name" value="RlmH-like"/>
</dbReference>
<feature type="binding site" evidence="5">
    <location>
        <begin position="124"/>
        <end position="129"/>
    </location>
    <ligand>
        <name>S-adenosyl-L-methionine</name>
        <dbReference type="ChEBI" id="CHEBI:59789"/>
    </ligand>
</feature>
<keyword evidence="7" id="KW-1185">Reference proteome</keyword>
<evidence type="ECO:0000313" key="6">
    <source>
        <dbReference type="EMBL" id="THH41441.1"/>
    </source>
</evidence>
<keyword evidence="5" id="KW-0698">rRNA processing</keyword>
<evidence type="ECO:0000313" key="7">
    <source>
        <dbReference type="Proteomes" id="UP000308528"/>
    </source>
</evidence>
<dbReference type="InterPro" id="IPR029028">
    <property type="entry name" value="Alpha/beta_knot_MTases"/>
</dbReference>
<dbReference type="Proteomes" id="UP000308528">
    <property type="component" value="Unassembled WGS sequence"/>
</dbReference>
<comment type="subunit">
    <text evidence="5">Homodimer.</text>
</comment>
<comment type="catalytic activity">
    <reaction evidence="5">
        <text>pseudouridine(1915) in 23S rRNA + S-adenosyl-L-methionine = N(3)-methylpseudouridine(1915) in 23S rRNA + S-adenosyl-L-homocysteine + H(+)</text>
        <dbReference type="Rhea" id="RHEA:42752"/>
        <dbReference type="Rhea" id="RHEA-COMP:10221"/>
        <dbReference type="Rhea" id="RHEA-COMP:10222"/>
        <dbReference type="ChEBI" id="CHEBI:15378"/>
        <dbReference type="ChEBI" id="CHEBI:57856"/>
        <dbReference type="ChEBI" id="CHEBI:59789"/>
        <dbReference type="ChEBI" id="CHEBI:65314"/>
        <dbReference type="ChEBI" id="CHEBI:74486"/>
        <dbReference type="EC" id="2.1.1.177"/>
    </reaction>
</comment>
<dbReference type="EMBL" id="SRSF01000001">
    <property type="protein sequence ID" value="THH41441.1"/>
    <property type="molecule type" value="Genomic_DNA"/>
</dbReference>
<dbReference type="CDD" id="cd18081">
    <property type="entry name" value="RlmH-like"/>
    <property type="match status" value="1"/>
</dbReference>
<dbReference type="SUPFAM" id="SSF75217">
    <property type="entry name" value="alpha/beta knot"/>
    <property type="match status" value="1"/>
</dbReference>
<feature type="binding site" evidence="5">
    <location>
        <position position="105"/>
    </location>
    <ligand>
        <name>S-adenosyl-L-methionine</name>
        <dbReference type="ChEBI" id="CHEBI:59789"/>
    </ligand>
</feature>
<comment type="function">
    <text evidence="5">Specifically methylates the pseudouridine at position 1915 (m3Psi1915) in 23S rRNA.</text>
</comment>
<accession>A0A4S4NSK4</accession>
<dbReference type="Gene3D" id="3.40.1280.10">
    <property type="match status" value="1"/>
</dbReference>
<comment type="similarity">
    <text evidence="4 5">Belongs to the RNA methyltransferase RlmH family.</text>
</comment>
<dbReference type="OrthoDB" id="9806643at2"/>
<feature type="binding site" evidence="5">
    <location>
        <position position="73"/>
    </location>
    <ligand>
        <name>S-adenosyl-L-methionine</name>
        <dbReference type="ChEBI" id="CHEBI:59789"/>
    </ligand>
</feature>
<dbReference type="PIRSF" id="PIRSF004505">
    <property type="entry name" value="MT_bac"/>
    <property type="match status" value="1"/>
</dbReference>
<dbReference type="Pfam" id="PF02590">
    <property type="entry name" value="SPOUT_MTase"/>
    <property type="match status" value="1"/>
</dbReference>
<name>A0A4S4NSK4_9BACT</name>
<keyword evidence="5" id="KW-0963">Cytoplasm</keyword>
<dbReference type="GO" id="GO:0005737">
    <property type="term" value="C:cytoplasm"/>
    <property type="evidence" value="ECO:0007669"/>
    <property type="project" value="UniProtKB-SubCell"/>
</dbReference>
<dbReference type="PANTHER" id="PTHR33603">
    <property type="entry name" value="METHYLTRANSFERASE"/>
    <property type="match status" value="1"/>
</dbReference>
<evidence type="ECO:0000256" key="2">
    <source>
        <dbReference type="ARBA" id="ARBA00022679"/>
    </source>
</evidence>
<dbReference type="HAMAP" id="MF_00658">
    <property type="entry name" value="23SrRNA_methyltr_H"/>
    <property type="match status" value="1"/>
</dbReference>
<comment type="subcellular location">
    <subcellularLocation>
        <location evidence="5">Cytoplasm</location>
    </subcellularLocation>
</comment>
<evidence type="ECO:0000256" key="1">
    <source>
        <dbReference type="ARBA" id="ARBA00022603"/>
    </source>
</evidence>
<dbReference type="GO" id="GO:0070038">
    <property type="term" value="F:rRNA (pseudouridine-N3-)-methyltransferase activity"/>
    <property type="evidence" value="ECO:0007669"/>
    <property type="project" value="UniProtKB-UniRule"/>
</dbReference>
<sequence length="157" mass="18148">MKVQVYYTGKTSEQYLRTGEEIYIRRLGHYLPITFTVLPDIKQGGKLTPEQLIDREGQALLDKINPDDRLVLLDEGGSTYGSVAFAEWLERELHRPARRLVFAVGGAFGFSRQVYDRADHTISLSAMTFSHQMVRLFFAEQLYRAMTIIRNEKYHNS</sequence>
<dbReference type="InterPro" id="IPR029026">
    <property type="entry name" value="tRNA_m1G_MTases_N"/>
</dbReference>
<keyword evidence="3 5" id="KW-0949">S-adenosyl-L-methionine</keyword>
<dbReference type="RefSeq" id="WP_136456271.1">
    <property type="nucleotide sequence ID" value="NZ_SRSF01000001.1"/>
</dbReference>
<dbReference type="EC" id="2.1.1.177" evidence="5"/>
<dbReference type="AlphaFoldDB" id="A0A4S4NSK4"/>
<comment type="caution">
    <text evidence="6">The sequence shown here is derived from an EMBL/GenBank/DDBJ whole genome shotgun (WGS) entry which is preliminary data.</text>
</comment>
<reference evidence="6 7" key="1">
    <citation type="submission" date="2019-04" db="EMBL/GenBank/DDBJ databases">
        <title>Lewinella litorea sp. nov., isolated from a marine sand.</title>
        <authorList>
            <person name="Yoon J.-H."/>
        </authorList>
    </citation>
    <scope>NUCLEOTIDE SEQUENCE [LARGE SCALE GENOMIC DNA]</scope>
    <source>
        <strain evidence="6 7">HSMS-39</strain>
    </source>
</reference>
<keyword evidence="1 5" id="KW-0489">Methyltransferase</keyword>
<keyword evidence="2 5" id="KW-0808">Transferase</keyword>
<dbReference type="PANTHER" id="PTHR33603:SF1">
    <property type="entry name" value="RIBOSOMAL RNA LARGE SUBUNIT METHYLTRANSFERASE H"/>
    <property type="match status" value="1"/>
</dbReference>
<evidence type="ECO:0000256" key="5">
    <source>
        <dbReference type="HAMAP-Rule" id="MF_00658"/>
    </source>
</evidence>
<gene>
    <name evidence="5" type="primary">rlmH</name>
    <name evidence="6" type="ORF">E4021_02245</name>
</gene>
<evidence type="ECO:0000256" key="4">
    <source>
        <dbReference type="ARBA" id="ARBA00038303"/>
    </source>
</evidence>